<name>A0A8S5MP97_9CAUD</name>
<dbReference type="EMBL" id="BK014952">
    <property type="protein sequence ID" value="DAD84102.1"/>
    <property type="molecule type" value="Genomic_DNA"/>
</dbReference>
<keyword evidence="1" id="KW-0472">Membrane</keyword>
<evidence type="ECO:0000256" key="1">
    <source>
        <dbReference type="SAM" id="Phobius"/>
    </source>
</evidence>
<sequence length="49" mass="5599">MIFTAGYGMLLLSFIIGCIFDSSYRKTKTYYIQSMIVIAIAIILMKKNL</sequence>
<keyword evidence="1" id="KW-1133">Transmembrane helix</keyword>
<organism evidence="2">
    <name type="scientific">Podoviridae sp. ctoqT5</name>
    <dbReference type="NCBI Taxonomy" id="2826577"/>
    <lineage>
        <taxon>Viruses</taxon>
        <taxon>Duplodnaviria</taxon>
        <taxon>Heunggongvirae</taxon>
        <taxon>Uroviricota</taxon>
        <taxon>Caudoviricetes</taxon>
    </lineage>
</organism>
<protein>
    <submittedName>
        <fullName evidence="2">Uncharacterized protein</fullName>
    </submittedName>
</protein>
<reference evidence="2" key="1">
    <citation type="journal article" date="2021" name="Proc. Natl. Acad. Sci. U.S.A.">
        <title>A Catalog of Tens of Thousands of Viruses from Human Metagenomes Reveals Hidden Associations with Chronic Diseases.</title>
        <authorList>
            <person name="Tisza M.J."/>
            <person name="Buck C.B."/>
        </authorList>
    </citation>
    <scope>NUCLEOTIDE SEQUENCE</scope>
    <source>
        <strain evidence="2">CtoqT5</strain>
    </source>
</reference>
<proteinExistence type="predicted"/>
<keyword evidence="1" id="KW-0812">Transmembrane</keyword>
<feature type="transmembrane region" description="Helical" evidence="1">
    <location>
        <begin position="30"/>
        <end position="45"/>
    </location>
</feature>
<accession>A0A8S5MP97</accession>
<evidence type="ECO:0000313" key="2">
    <source>
        <dbReference type="EMBL" id="DAD84102.1"/>
    </source>
</evidence>
<feature type="transmembrane region" description="Helical" evidence="1">
    <location>
        <begin position="7"/>
        <end position="24"/>
    </location>
</feature>